<reference evidence="3" key="1">
    <citation type="journal article" date="2019" name="Int. J. Syst. Evol. Microbiol.">
        <title>The Global Catalogue of Microorganisms (GCM) 10K type strain sequencing project: providing services to taxonomists for standard genome sequencing and annotation.</title>
        <authorList>
            <consortium name="The Broad Institute Genomics Platform"/>
            <consortium name="The Broad Institute Genome Sequencing Center for Infectious Disease"/>
            <person name="Wu L."/>
            <person name="Ma J."/>
        </authorList>
    </citation>
    <scope>NUCLEOTIDE SEQUENCE [LARGE SCALE GENOMIC DNA]</scope>
    <source>
        <strain evidence="3">KCTC 52366</strain>
    </source>
</reference>
<keyword evidence="1" id="KW-0732">Signal</keyword>
<feature type="chain" id="PRO_5046005499" evidence="1">
    <location>
        <begin position="25"/>
        <end position="218"/>
    </location>
</feature>
<evidence type="ECO:0000256" key="1">
    <source>
        <dbReference type="SAM" id="SignalP"/>
    </source>
</evidence>
<dbReference type="EMBL" id="JBHRTB010000010">
    <property type="protein sequence ID" value="MFC3142366.1"/>
    <property type="molecule type" value="Genomic_DNA"/>
</dbReference>
<organism evidence="2 3">
    <name type="scientific">Psychromarinibacter halotolerans</name>
    <dbReference type="NCBI Taxonomy" id="1775175"/>
    <lineage>
        <taxon>Bacteria</taxon>
        <taxon>Pseudomonadati</taxon>
        <taxon>Pseudomonadota</taxon>
        <taxon>Alphaproteobacteria</taxon>
        <taxon>Rhodobacterales</taxon>
        <taxon>Paracoccaceae</taxon>
        <taxon>Psychromarinibacter</taxon>
    </lineage>
</organism>
<keyword evidence="3" id="KW-1185">Reference proteome</keyword>
<sequence length="218" mass="24054">MFRRQTFHAATGLACLLLAGQAAAHPHVFIDGGVDFRFGPDATLEALEVTWRYDEFETLYMLSAQGLELNDAGELDEEDRLALVQQLSEWPADFDGSAHPVMDGAAIPLEWPSDLDAHMLDGRLQLTFVRRLSTPLDMQGREIDVSFHESTYFFAFSLTDPPELIGDADACSAQVVDFDPDSESEDLAETLASLGREETPELANVGALFADRIVVRCD</sequence>
<proteinExistence type="predicted"/>
<dbReference type="Proteomes" id="UP001595632">
    <property type="component" value="Unassembled WGS sequence"/>
</dbReference>
<comment type="caution">
    <text evidence="2">The sequence shown here is derived from an EMBL/GenBank/DDBJ whole genome shotgun (WGS) entry which is preliminary data.</text>
</comment>
<evidence type="ECO:0000313" key="2">
    <source>
        <dbReference type="EMBL" id="MFC3142366.1"/>
    </source>
</evidence>
<evidence type="ECO:0000313" key="3">
    <source>
        <dbReference type="Proteomes" id="UP001595632"/>
    </source>
</evidence>
<dbReference type="RefSeq" id="WP_275633981.1">
    <property type="nucleotide sequence ID" value="NZ_JARGYD010000007.1"/>
</dbReference>
<dbReference type="PROSITE" id="PS51257">
    <property type="entry name" value="PROKAR_LIPOPROTEIN"/>
    <property type="match status" value="1"/>
</dbReference>
<gene>
    <name evidence="2" type="ORF">ACFOGP_06580</name>
</gene>
<feature type="signal peptide" evidence="1">
    <location>
        <begin position="1"/>
        <end position="24"/>
    </location>
</feature>
<dbReference type="Pfam" id="PF06226">
    <property type="entry name" value="DUF1007"/>
    <property type="match status" value="1"/>
</dbReference>
<accession>A0ABV7GPF8</accession>
<name>A0ABV7GPF8_9RHOB</name>
<dbReference type="InterPro" id="IPR010412">
    <property type="entry name" value="DUF1007"/>
</dbReference>
<protein>
    <submittedName>
        <fullName evidence="2">DUF1007 family protein</fullName>
    </submittedName>
</protein>